<evidence type="ECO:0000256" key="3">
    <source>
        <dbReference type="ARBA" id="ARBA00023163"/>
    </source>
</evidence>
<keyword evidence="1" id="KW-0805">Transcription regulation</keyword>
<evidence type="ECO:0000313" key="5">
    <source>
        <dbReference type="EMBL" id="SVA65097.1"/>
    </source>
</evidence>
<dbReference type="InterPro" id="IPR018060">
    <property type="entry name" value="HTH_AraC"/>
</dbReference>
<proteinExistence type="predicted"/>
<dbReference type="PANTHER" id="PTHR43280:SF28">
    <property type="entry name" value="HTH-TYPE TRANSCRIPTIONAL ACTIVATOR RHAS"/>
    <property type="match status" value="1"/>
</dbReference>
<evidence type="ECO:0000259" key="4">
    <source>
        <dbReference type="PROSITE" id="PS01124"/>
    </source>
</evidence>
<name>A0A381XLL8_9ZZZZ</name>
<dbReference type="Gene3D" id="1.10.10.60">
    <property type="entry name" value="Homeodomain-like"/>
    <property type="match status" value="2"/>
</dbReference>
<protein>
    <recommendedName>
        <fullName evidence="4">HTH araC/xylS-type domain-containing protein</fullName>
    </recommendedName>
</protein>
<dbReference type="GO" id="GO:0043565">
    <property type="term" value="F:sequence-specific DNA binding"/>
    <property type="evidence" value="ECO:0007669"/>
    <property type="project" value="InterPro"/>
</dbReference>
<dbReference type="EMBL" id="UINC01015466">
    <property type="protein sequence ID" value="SVA65097.1"/>
    <property type="molecule type" value="Genomic_DNA"/>
</dbReference>
<organism evidence="5">
    <name type="scientific">marine metagenome</name>
    <dbReference type="NCBI Taxonomy" id="408172"/>
    <lineage>
        <taxon>unclassified sequences</taxon>
        <taxon>metagenomes</taxon>
        <taxon>ecological metagenomes</taxon>
    </lineage>
</organism>
<dbReference type="PRINTS" id="PR00032">
    <property type="entry name" value="HTHARAC"/>
</dbReference>
<sequence>MIDTILAKKRRSSLLKAINPESRFYHLFDCVPGLSFFAKDRDGVLLAANKHLVALYGFDSEEAFIGHTDFELLPRRLAEKYRRDDLAIMQHREPATKIVELFLNRQGIPSWFLTSKYPIVSSSNEVLGIMGIIQDYHQYRERFPDEQDINKALDYIHGHYREKISIIDLALICQLSLRQFERKFKSYFNLSPTQYIMKMRIHEACDLLCNGSRLIGDIAFALGFYDQSSFTVQFKKTMSMTPLQYRKQFL</sequence>
<keyword evidence="2" id="KW-0238">DNA-binding</keyword>
<dbReference type="InterPro" id="IPR009057">
    <property type="entry name" value="Homeodomain-like_sf"/>
</dbReference>
<dbReference type="Pfam" id="PF08448">
    <property type="entry name" value="PAS_4"/>
    <property type="match status" value="1"/>
</dbReference>
<dbReference type="Gene3D" id="3.30.450.20">
    <property type="entry name" value="PAS domain"/>
    <property type="match status" value="1"/>
</dbReference>
<dbReference type="InterPro" id="IPR000014">
    <property type="entry name" value="PAS"/>
</dbReference>
<dbReference type="NCBIfam" id="TIGR00229">
    <property type="entry name" value="sensory_box"/>
    <property type="match status" value="1"/>
</dbReference>
<feature type="domain" description="HTH araC/xylS-type" evidence="4">
    <location>
        <begin position="150"/>
        <end position="248"/>
    </location>
</feature>
<gene>
    <name evidence="5" type="ORF">METZ01_LOCUS117951</name>
</gene>
<dbReference type="SUPFAM" id="SSF46689">
    <property type="entry name" value="Homeodomain-like"/>
    <property type="match status" value="2"/>
</dbReference>
<dbReference type="InterPro" id="IPR018062">
    <property type="entry name" value="HTH_AraC-typ_CS"/>
</dbReference>
<dbReference type="GO" id="GO:0003700">
    <property type="term" value="F:DNA-binding transcription factor activity"/>
    <property type="evidence" value="ECO:0007669"/>
    <property type="project" value="InterPro"/>
</dbReference>
<dbReference type="SUPFAM" id="SSF55785">
    <property type="entry name" value="PYP-like sensor domain (PAS domain)"/>
    <property type="match status" value="1"/>
</dbReference>
<dbReference type="InterPro" id="IPR035965">
    <property type="entry name" value="PAS-like_dom_sf"/>
</dbReference>
<evidence type="ECO:0000256" key="1">
    <source>
        <dbReference type="ARBA" id="ARBA00023015"/>
    </source>
</evidence>
<dbReference type="PROSITE" id="PS00041">
    <property type="entry name" value="HTH_ARAC_FAMILY_1"/>
    <property type="match status" value="1"/>
</dbReference>
<keyword evidence="3" id="KW-0804">Transcription</keyword>
<evidence type="ECO:0000256" key="2">
    <source>
        <dbReference type="ARBA" id="ARBA00023125"/>
    </source>
</evidence>
<accession>A0A381XLL8</accession>
<dbReference type="PANTHER" id="PTHR43280">
    <property type="entry name" value="ARAC-FAMILY TRANSCRIPTIONAL REGULATOR"/>
    <property type="match status" value="1"/>
</dbReference>
<dbReference type="CDD" id="cd00130">
    <property type="entry name" value="PAS"/>
    <property type="match status" value="1"/>
</dbReference>
<dbReference type="PROSITE" id="PS01124">
    <property type="entry name" value="HTH_ARAC_FAMILY_2"/>
    <property type="match status" value="1"/>
</dbReference>
<reference evidence="5" key="1">
    <citation type="submission" date="2018-05" db="EMBL/GenBank/DDBJ databases">
        <authorList>
            <person name="Lanie J.A."/>
            <person name="Ng W.-L."/>
            <person name="Kazmierczak K.M."/>
            <person name="Andrzejewski T.M."/>
            <person name="Davidsen T.M."/>
            <person name="Wayne K.J."/>
            <person name="Tettelin H."/>
            <person name="Glass J.I."/>
            <person name="Rusch D."/>
            <person name="Podicherti R."/>
            <person name="Tsui H.-C.T."/>
            <person name="Winkler M.E."/>
        </authorList>
    </citation>
    <scope>NUCLEOTIDE SEQUENCE</scope>
</reference>
<dbReference type="InterPro" id="IPR013656">
    <property type="entry name" value="PAS_4"/>
</dbReference>
<dbReference type="SMART" id="SM00342">
    <property type="entry name" value="HTH_ARAC"/>
    <property type="match status" value="1"/>
</dbReference>
<dbReference type="InterPro" id="IPR020449">
    <property type="entry name" value="Tscrpt_reg_AraC-type_HTH"/>
</dbReference>
<dbReference type="Pfam" id="PF12833">
    <property type="entry name" value="HTH_18"/>
    <property type="match status" value="1"/>
</dbReference>
<dbReference type="AlphaFoldDB" id="A0A381XLL8"/>